<evidence type="ECO:0000256" key="12">
    <source>
        <dbReference type="ARBA" id="ARBA00023326"/>
    </source>
</evidence>
<dbReference type="FunFam" id="3.20.20.300:FF:000002">
    <property type="entry name" value="Probable beta-glucosidase"/>
    <property type="match status" value="1"/>
</dbReference>
<dbReference type="Pfam" id="PF14310">
    <property type="entry name" value="Fn3-like"/>
    <property type="match status" value="1"/>
</dbReference>
<dbReference type="InterPro" id="IPR013783">
    <property type="entry name" value="Ig-like_fold"/>
</dbReference>
<evidence type="ECO:0000256" key="4">
    <source>
        <dbReference type="ARBA" id="ARBA00005336"/>
    </source>
</evidence>
<dbReference type="GO" id="GO:0008422">
    <property type="term" value="F:beta-glucosidase activity"/>
    <property type="evidence" value="ECO:0007669"/>
    <property type="project" value="UniProtKB-EC"/>
</dbReference>
<gene>
    <name evidence="20" type="ORF">B0H17DRAFT_1203604</name>
</gene>
<comment type="similarity">
    <text evidence="4">Belongs to the glycosyl hydrolase 3 family.</text>
</comment>
<dbReference type="InterPro" id="IPR026891">
    <property type="entry name" value="Fn3-like"/>
</dbReference>
<keyword evidence="11" id="KW-0326">Glycosidase</keyword>
<keyword evidence="6" id="KW-0964">Secreted</keyword>
<comment type="catalytic activity">
    <reaction evidence="1">
        <text>Hydrolysis of terminal, non-reducing beta-D-glucosyl residues with release of beta-D-glucose.</text>
        <dbReference type="EC" id="3.2.1.21"/>
    </reaction>
</comment>
<dbReference type="SUPFAM" id="SSF51445">
    <property type="entry name" value="(Trans)glycosidases"/>
    <property type="match status" value="1"/>
</dbReference>
<evidence type="ECO:0000256" key="15">
    <source>
        <dbReference type="ARBA" id="ARBA00041276"/>
    </source>
</evidence>
<dbReference type="PANTHER" id="PTHR42715">
    <property type="entry name" value="BETA-GLUCOSIDASE"/>
    <property type="match status" value="1"/>
</dbReference>
<dbReference type="InterPro" id="IPR001764">
    <property type="entry name" value="Glyco_hydro_3_N"/>
</dbReference>
<evidence type="ECO:0000313" key="21">
    <source>
        <dbReference type="Proteomes" id="UP001221757"/>
    </source>
</evidence>
<dbReference type="Pfam" id="PF00933">
    <property type="entry name" value="Glyco_hydro_3"/>
    <property type="match status" value="1"/>
</dbReference>
<keyword evidence="7 18" id="KW-0732">Signal</keyword>
<evidence type="ECO:0000256" key="1">
    <source>
        <dbReference type="ARBA" id="ARBA00000448"/>
    </source>
</evidence>
<keyword evidence="9" id="KW-0325">Glycoprotein</keyword>
<keyword evidence="21" id="KW-1185">Reference proteome</keyword>
<evidence type="ECO:0000256" key="5">
    <source>
        <dbReference type="ARBA" id="ARBA00012744"/>
    </source>
</evidence>
<dbReference type="EMBL" id="JARKIE010000088">
    <property type="protein sequence ID" value="KAJ7687352.1"/>
    <property type="molecule type" value="Genomic_DNA"/>
</dbReference>
<reference evidence="20" key="1">
    <citation type="submission" date="2023-03" db="EMBL/GenBank/DDBJ databases">
        <title>Massive genome expansion in bonnet fungi (Mycena s.s.) driven by repeated elements and novel gene families across ecological guilds.</title>
        <authorList>
            <consortium name="Lawrence Berkeley National Laboratory"/>
            <person name="Harder C.B."/>
            <person name="Miyauchi S."/>
            <person name="Viragh M."/>
            <person name="Kuo A."/>
            <person name="Thoen E."/>
            <person name="Andreopoulos B."/>
            <person name="Lu D."/>
            <person name="Skrede I."/>
            <person name="Drula E."/>
            <person name="Henrissat B."/>
            <person name="Morin E."/>
            <person name="Kohler A."/>
            <person name="Barry K."/>
            <person name="LaButti K."/>
            <person name="Morin E."/>
            <person name="Salamov A."/>
            <person name="Lipzen A."/>
            <person name="Mereny Z."/>
            <person name="Hegedus B."/>
            <person name="Baldrian P."/>
            <person name="Stursova M."/>
            <person name="Weitz H."/>
            <person name="Taylor A."/>
            <person name="Grigoriev I.V."/>
            <person name="Nagy L.G."/>
            <person name="Martin F."/>
            <person name="Kauserud H."/>
        </authorList>
    </citation>
    <scope>NUCLEOTIDE SEQUENCE</scope>
    <source>
        <strain evidence="20">CBHHK067</strain>
    </source>
</reference>
<evidence type="ECO:0000259" key="19">
    <source>
        <dbReference type="SMART" id="SM01217"/>
    </source>
</evidence>
<keyword evidence="12" id="KW-0624">Polysaccharide degradation</keyword>
<dbReference type="InterPro" id="IPR036881">
    <property type="entry name" value="Glyco_hydro_3_C_sf"/>
</dbReference>
<dbReference type="InterPro" id="IPR050288">
    <property type="entry name" value="Cellulose_deg_GH3"/>
</dbReference>
<dbReference type="InterPro" id="IPR002772">
    <property type="entry name" value="Glyco_hydro_3_C"/>
</dbReference>
<evidence type="ECO:0000256" key="10">
    <source>
        <dbReference type="ARBA" id="ARBA00023277"/>
    </source>
</evidence>
<dbReference type="Gene3D" id="3.40.50.1700">
    <property type="entry name" value="Glycoside hydrolase family 3 C-terminal domain"/>
    <property type="match status" value="1"/>
</dbReference>
<comment type="pathway">
    <text evidence="3">Glycan metabolism; cellulose degradation.</text>
</comment>
<keyword evidence="8" id="KW-0378">Hydrolase</keyword>
<proteinExistence type="inferred from homology"/>
<evidence type="ECO:0000256" key="11">
    <source>
        <dbReference type="ARBA" id="ARBA00023295"/>
    </source>
</evidence>
<feature type="chain" id="PRO_5041997130" description="Probable beta-glucosidase G" evidence="18">
    <location>
        <begin position="23"/>
        <end position="773"/>
    </location>
</feature>
<evidence type="ECO:0000256" key="2">
    <source>
        <dbReference type="ARBA" id="ARBA00004613"/>
    </source>
</evidence>
<evidence type="ECO:0000256" key="8">
    <source>
        <dbReference type="ARBA" id="ARBA00022801"/>
    </source>
</evidence>
<comment type="function">
    <text evidence="13">Beta-glucosidases are one of a number of cellulolytic enzymes involved in the degradation of cellulosic biomass. Catalyzes the last step releasing glucose from the inhibitory cellobiose.</text>
</comment>
<dbReference type="GO" id="GO:0005576">
    <property type="term" value="C:extracellular region"/>
    <property type="evidence" value="ECO:0007669"/>
    <property type="project" value="UniProtKB-SubCell"/>
</dbReference>
<dbReference type="SUPFAM" id="SSF52279">
    <property type="entry name" value="Beta-D-glucan exohydrolase, C-terminal domain"/>
    <property type="match status" value="1"/>
</dbReference>
<feature type="signal peptide" evidence="18">
    <location>
        <begin position="1"/>
        <end position="22"/>
    </location>
</feature>
<dbReference type="Pfam" id="PF01915">
    <property type="entry name" value="Glyco_hydro_3_C"/>
    <property type="match status" value="1"/>
</dbReference>
<dbReference type="InterPro" id="IPR036962">
    <property type="entry name" value="Glyco_hydro_3_N_sf"/>
</dbReference>
<accession>A0AAD7DBE3</accession>
<dbReference type="EC" id="3.2.1.21" evidence="5"/>
<evidence type="ECO:0000256" key="6">
    <source>
        <dbReference type="ARBA" id="ARBA00022525"/>
    </source>
</evidence>
<dbReference type="AlphaFoldDB" id="A0AAD7DBE3"/>
<evidence type="ECO:0000256" key="13">
    <source>
        <dbReference type="ARBA" id="ARBA00024983"/>
    </source>
</evidence>
<sequence>MGISFLLVVFLSLFAHGNFVSGDYTGPYANGGSWVDGFAKAKALTIEEKVNITTGYTGKCVGFTGEVPRLNLTALCLQDGPVGVRPARRVSQFPAGITTAATWNRDLFAARATALGHNDSSTIRRLGPVTGGPLGRAPTGGRNWEGFSPDSYLNGVVSYLSVKHAQEQGVVTCAKHYMAYEQETFRNAYAVLSDPSEGFSPFPPLEQSPISSNFDDKTAHEVYLWPFAEAVRAGSGTIMCSYNELNQTHSCADNHGLNEMLKTELGFQGAVISDWGGTWDTESSAFGGLDVSMPGSAYDGLFGNFYGDELTALVKNGTVSEARLDDMVLRTLTPILHHQDLDTYPQPSFDVRDLTIPTNNVRRDHYKIIRKIGEEAITLVKNNRTLGGGLPLPAPSRMGSLAVIGEDASASPYGATSCGDTGTACLIENNGTMSCGGGSGWNYPPYTIDPLAAINAYVRIDGLDINQHLENWDLVAAATQASRSETALVFLNAYAQEGFDRHNLTSYSNGDELVKAVAAVNNNTIVVLHIPGPVIVEDWIDHVNVTAVIIAHLPGQESGNSLVSVVWGDVSPSGKLPYTVAKNESDWPPNTIISDPVLHPQANFTEKLLVDYKWFDAKNITPRWEFGFGMSYTTFKFGNLSIASTFKADNTSIQPTAESFVRSHADQGSSMYDILYTASVEVTNTGSVHGAEVAQLYISFPQSEDEPLYLLRGFDKLDLAPGKGQTAKFELTRKDLSVWDVVGQRWEIPQGTFTLSTGASSRDLRSDIKRKFI</sequence>
<name>A0AAD7DBE3_MYCRO</name>
<protein>
    <recommendedName>
        <fullName evidence="14">Probable beta-glucosidase G</fullName>
        <ecNumber evidence="5">3.2.1.21</ecNumber>
    </recommendedName>
    <alternativeName>
        <fullName evidence="15">Beta-D-glucoside glucohydrolase G</fullName>
    </alternativeName>
    <alternativeName>
        <fullName evidence="16">Cellobiase G</fullName>
    </alternativeName>
    <alternativeName>
        <fullName evidence="17">Gentiobiase G</fullName>
    </alternativeName>
</protein>
<evidence type="ECO:0000256" key="3">
    <source>
        <dbReference type="ARBA" id="ARBA00004987"/>
    </source>
</evidence>
<evidence type="ECO:0000256" key="16">
    <source>
        <dbReference type="ARBA" id="ARBA00041601"/>
    </source>
</evidence>
<evidence type="ECO:0000256" key="17">
    <source>
        <dbReference type="ARBA" id="ARBA00041808"/>
    </source>
</evidence>
<evidence type="ECO:0000313" key="20">
    <source>
        <dbReference type="EMBL" id="KAJ7687352.1"/>
    </source>
</evidence>
<dbReference type="Proteomes" id="UP001221757">
    <property type="component" value="Unassembled WGS sequence"/>
</dbReference>
<dbReference type="Gene3D" id="3.20.20.300">
    <property type="entry name" value="Glycoside hydrolase, family 3, N-terminal domain"/>
    <property type="match status" value="1"/>
</dbReference>
<keyword evidence="10" id="KW-0119">Carbohydrate metabolism</keyword>
<dbReference type="PANTHER" id="PTHR42715:SF12">
    <property type="entry name" value="BETA-GLUCOSIDASE G-RELATED"/>
    <property type="match status" value="1"/>
</dbReference>
<comment type="caution">
    <text evidence="20">The sequence shown here is derived from an EMBL/GenBank/DDBJ whole genome shotgun (WGS) entry which is preliminary data.</text>
</comment>
<evidence type="ECO:0000256" key="9">
    <source>
        <dbReference type="ARBA" id="ARBA00023180"/>
    </source>
</evidence>
<comment type="subcellular location">
    <subcellularLocation>
        <location evidence="2">Secreted</location>
    </subcellularLocation>
</comment>
<evidence type="ECO:0000256" key="18">
    <source>
        <dbReference type="SAM" id="SignalP"/>
    </source>
</evidence>
<dbReference type="GO" id="GO:0009251">
    <property type="term" value="P:glucan catabolic process"/>
    <property type="evidence" value="ECO:0007669"/>
    <property type="project" value="TreeGrafter"/>
</dbReference>
<dbReference type="PRINTS" id="PR00133">
    <property type="entry name" value="GLHYDRLASE3"/>
</dbReference>
<dbReference type="SMART" id="SM01217">
    <property type="entry name" value="Fn3_like"/>
    <property type="match status" value="1"/>
</dbReference>
<evidence type="ECO:0000256" key="7">
    <source>
        <dbReference type="ARBA" id="ARBA00022729"/>
    </source>
</evidence>
<dbReference type="Gene3D" id="2.60.40.10">
    <property type="entry name" value="Immunoglobulins"/>
    <property type="match status" value="1"/>
</dbReference>
<feature type="domain" description="Fibronectin type III-like" evidence="19">
    <location>
        <begin position="692"/>
        <end position="761"/>
    </location>
</feature>
<dbReference type="InterPro" id="IPR017853">
    <property type="entry name" value="GH"/>
</dbReference>
<organism evidence="20 21">
    <name type="scientific">Mycena rosella</name>
    <name type="common">Pink bonnet</name>
    <name type="synonym">Agaricus rosellus</name>
    <dbReference type="NCBI Taxonomy" id="1033263"/>
    <lineage>
        <taxon>Eukaryota</taxon>
        <taxon>Fungi</taxon>
        <taxon>Dikarya</taxon>
        <taxon>Basidiomycota</taxon>
        <taxon>Agaricomycotina</taxon>
        <taxon>Agaricomycetes</taxon>
        <taxon>Agaricomycetidae</taxon>
        <taxon>Agaricales</taxon>
        <taxon>Marasmiineae</taxon>
        <taxon>Mycenaceae</taxon>
        <taxon>Mycena</taxon>
    </lineage>
</organism>
<evidence type="ECO:0000256" key="14">
    <source>
        <dbReference type="ARBA" id="ARBA00039579"/>
    </source>
</evidence>